<reference evidence="1 2" key="1">
    <citation type="submission" date="2018-10" db="EMBL/GenBank/DDBJ databases">
        <title>Sequencing the genomes of 1000 actinobacteria strains.</title>
        <authorList>
            <person name="Klenk H.-P."/>
        </authorList>
    </citation>
    <scope>NUCLEOTIDE SEQUENCE [LARGE SCALE GENOMIC DNA]</scope>
    <source>
        <strain evidence="1 2">DSM 17894</strain>
    </source>
</reference>
<protein>
    <recommendedName>
        <fullName evidence="3">TIM-barrel fold metal-dependent hydrolase</fullName>
    </recommendedName>
</protein>
<dbReference type="Gene3D" id="3.20.20.140">
    <property type="entry name" value="Metal-dependent hydrolases"/>
    <property type="match status" value="1"/>
</dbReference>
<proteinExistence type="predicted"/>
<dbReference type="InterPro" id="IPR032466">
    <property type="entry name" value="Metal_Hydrolase"/>
</dbReference>
<dbReference type="AlphaFoldDB" id="A0A495IAH3"/>
<evidence type="ECO:0000313" key="2">
    <source>
        <dbReference type="Proteomes" id="UP000280008"/>
    </source>
</evidence>
<dbReference type="SUPFAM" id="SSF51556">
    <property type="entry name" value="Metallo-dependent hydrolases"/>
    <property type="match status" value="1"/>
</dbReference>
<dbReference type="EMBL" id="RBKS01000001">
    <property type="protein sequence ID" value="RKR73009.1"/>
    <property type="molecule type" value="Genomic_DNA"/>
</dbReference>
<sequence>MPRDRFTGDMIAPQLRGADVRTTMSSAAATRIDLHQHLLPPVFLDVLRSRQVLPYVRDEWTLYTEGESPYSLNPTAHDVERRRQQEQAEGKGEVLLSLPGNLRIEDLPFDEASVLVDAWHRSALDLGDPFRVWAATPITRFDLDGLADVLSDDRVVGLQLPASSLATTDDVARLEPVLGLVEVFGKPVLVHPRHVVAAPRSGVATADSIPRAEQLKAAWLSWQELGRAQHPSLRIAFIALAGLAPLAQAASQPRGQKPKADPNVFYETSAYDERAIDAMARLVGGASLVHGSDRPFRQPRDYALGAALNHAVFSSNPRTLLTGQTS</sequence>
<organism evidence="1 2">
    <name type="scientific">Frondihabitans australicus</name>
    <dbReference type="NCBI Taxonomy" id="386892"/>
    <lineage>
        <taxon>Bacteria</taxon>
        <taxon>Bacillati</taxon>
        <taxon>Actinomycetota</taxon>
        <taxon>Actinomycetes</taxon>
        <taxon>Micrococcales</taxon>
        <taxon>Microbacteriaceae</taxon>
        <taxon>Frondihabitans</taxon>
    </lineage>
</organism>
<evidence type="ECO:0008006" key="3">
    <source>
        <dbReference type="Google" id="ProtNLM"/>
    </source>
</evidence>
<keyword evidence="2" id="KW-1185">Reference proteome</keyword>
<accession>A0A495IAH3</accession>
<name>A0A495IAH3_9MICO</name>
<comment type="caution">
    <text evidence="1">The sequence shown here is derived from an EMBL/GenBank/DDBJ whole genome shotgun (WGS) entry which is preliminary data.</text>
</comment>
<evidence type="ECO:0000313" key="1">
    <source>
        <dbReference type="EMBL" id="RKR73009.1"/>
    </source>
</evidence>
<gene>
    <name evidence="1" type="ORF">C8E83_0091</name>
</gene>
<dbReference type="Proteomes" id="UP000280008">
    <property type="component" value="Unassembled WGS sequence"/>
</dbReference>